<organism evidence="11 12">
    <name type="scientific">Myotis brandtii</name>
    <name type="common">Brandt's bat</name>
    <dbReference type="NCBI Taxonomy" id="109478"/>
    <lineage>
        <taxon>Eukaryota</taxon>
        <taxon>Metazoa</taxon>
        <taxon>Chordata</taxon>
        <taxon>Craniata</taxon>
        <taxon>Vertebrata</taxon>
        <taxon>Euteleostomi</taxon>
        <taxon>Mammalia</taxon>
        <taxon>Eutheria</taxon>
        <taxon>Laurasiatheria</taxon>
        <taxon>Chiroptera</taxon>
        <taxon>Yangochiroptera</taxon>
        <taxon>Vespertilionidae</taxon>
        <taxon>Myotis</taxon>
    </lineage>
</organism>
<dbReference type="SMART" id="SM00184">
    <property type="entry name" value="RING"/>
    <property type="match status" value="1"/>
</dbReference>
<keyword evidence="4 8" id="KW-0863">Zinc-finger</keyword>
<reference evidence="11 12" key="1">
    <citation type="journal article" date="2013" name="Nat. Commun.">
        <title>Genome analysis reveals insights into physiology and longevity of the Brandt's bat Myotis brandtii.</title>
        <authorList>
            <person name="Seim I."/>
            <person name="Fang X."/>
            <person name="Xiong Z."/>
            <person name="Lobanov A.V."/>
            <person name="Huang Z."/>
            <person name="Ma S."/>
            <person name="Feng Y."/>
            <person name="Turanov A.A."/>
            <person name="Zhu Y."/>
            <person name="Lenz T.L."/>
            <person name="Gerashchenko M.V."/>
            <person name="Fan D."/>
            <person name="Hee Yim S."/>
            <person name="Yao X."/>
            <person name="Jordan D."/>
            <person name="Xiong Y."/>
            <person name="Ma Y."/>
            <person name="Lyapunov A.N."/>
            <person name="Chen G."/>
            <person name="Kulakova O.I."/>
            <person name="Sun Y."/>
            <person name="Lee S.G."/>
            <person name="Bronson R.T."/>
            <person name="Moskalev A.A."/>
            <person name="Sunyaev S.R."/>
            <person name="Zhang G."/>
            <person name="Krogh A."/>
            <person name="Wang J."/>
            <person name="Gladyshev V.N."/>
        </authorList>
    </citation>
    <scope>NUCLEOTIDE SEQUENCE [LARGE SCALE GENOMIC DNA]</scope>
</reference>
<evidence type="ECO:0000256" key="1">
    <source>
        <dbReference type="ARBA" id="ARBA00004370"/>
    </source>
</evidence>
<evidence type="ECO:0000256" key="4">
    <source>
        <dbReference type="ARBA" id="ARBA00022771"/>
    </source>
</evidence>
<keyword evidence="5" id="KW-0862">Zinc</keyword>
<dbReference type="PANTHER" id="PTHR46539">
    <property type="entry name" value="E3 UBIQUITIN-PROTEIN LIGASE ATL42"/>
    <property type="match status" value="1"/>
</dbReference>
<dbReference type="InterPro" id="IPR013083">
    <property type="entry name" value="Znf_RING/FYVE/PHD"/>
</dbReference>
<gene>
    <name evidence="11" type="ORF">D623_10032342</name>
</gene>
<name>S7N7N4_MYOBR</name>
<dbReference type="GO" id="GO:0008270">
    <property type="term" value="F:zinc ion binding"/>
    <property type="evidence" value="ECO:0007669"/>
    <property type="project" value="UniProtKB-KW"/>
</dbReference>
<dbReference type="GO" id="GO:0016020">
    <property type="term" value="C:membrane"/>
    <property type="evidence" value="ECO:0007669"/>
    <property type="project" value="UniProtKB-SubCell"/>
</dbReference>
<evidence type="ECO:0000256" key="7">
    <source>
        <dbReference type="ARBA" id="ARBA00023136"/>
    </source>
</evidence>
<dbReference type="PROSITE" id="PS50089">
    <property type="entry name" value="ZF_RING_2"/>
    <property type="match status" value="1"/>
</dbReference>
<evidence type="ECO:0000313" key="11">
    <source>
        <dbReference type="EMBL" id="EPQ12986.1"/>
    </source>
</evidence>
<sequence length="213" mass="25098">SSMSSDFPHYNFRMPNIGFQNLPLNIYIVVFGTAIFVFILSLLFCCYLIRLRHQAHKEFYAYKQVILKEKVKELNLHEVILKEKVKELNLHELCAVCLEDFKPRDELGICPCKHAFHRKCLIKWLEVRKVCPLCNMPVLQLAQLHSEHPFLRQEFKQQQQLKAEAPPFYLVRQLSQMLLNKFREKKEADGTSVEVPPGDTVFQDSVPDHCRLW</sequence>
<keyword evidence="12" id="KW-1185">Reference proteome</keyword>
<feature type="domain" description="RING-type" evidence="10">
    <location>
        <begin position="94"/>
        <end position="135"/>
    </location>
</feature>
<dbReference type="PANTHER" id="PTHR46539:SF1">
    <property type="entry name" value="E3 UBIQUITIN-PROTEIN LIGASE ATL42"/>
    <property type="match status" value="1"/>
</dbReference>
<keyword evidence="2 9" id="KW-0812">Transmembrane</keyword>
<protein>
    <submittedName>
        <fullName evidence="11">RING finger protein 24</fullName>
    </submittedName>
</protein>
<evidence type="ECO:0000256" key="2">
    <source>
        <dbReference type="ARBA" id="ARBA00022692"/>
    </source>
</evidence>
<keyword evidence="3" id="KW-0479">Metal-binding</keyword>
<evidence type="ECO:0000256" key="6">
    <source>
        <dbReference type="ARBA" id="ARBA00022989"/>
    </source>
</evidence>
<dbReference type="InterPro" id="IPR011016">
    <property type="entry name" value="Znf_RING-CH"/>
</dbReference>
<evidence type="ECO:0000256" key="5">
    <source>
        <dbReference type="ARBA" id="ARBA00022833"/>
    </source>
</evidence>
<evidence type="ECO:0000256" key="9">
    <source>
        <dbReference type="SAM" id="Phobius"/>
    </source>
</evidence>
<dbReference type="EMBL" id="KE163658">
    <property type="protein sequence ID" value="EPQ12986.1"/>
    <property type="molecule type" value="Genomic_DNA"/>
</dbReference>
<feature type="non-terminal residue" evidence="11">
    <location>
        <position position="1"/>
    </location>
</feature>
<dbReference type="CDD" id="cd16675">
    <property type="entry name" value="RING-H2_RNF24"/>
    <property type="match status" value="1"/>
</dbReference>
<evidence type="ECO:0000256" key="3">
    <source>
        <dbReference type="ARBA" id="ARBA00022723"/>
    </source>
</evidence>
<dbReference type="AlphaFoldDB" id="S7N7N4"/>
<evidence type="ECO:0000259" key="10">
    <source>
        <dbReference type="PROSITE" id="PS50089"/>
    </source>
</evidence>
<accession>S7N7N4</accession>
<proteinExistence type="predicted"/>
<dbReference type="Gene3D" id="3.30.40.10">
    <property type="entry name" value="Zinc/RING finger domain, C3HC4 (zinc finger)"/>
    <property type="match status" value="1"/>
</dbReference>
<dbReference type="Pfam" id="PF13639">
    <property type="entry name" value="zf-RING_2"/>
    <property type="match status" value="1"/>
</dbReference>
<feature type="transmembrane region" description="Helical" evidence="9">
    <location>
        <begin position="24"/>
        <end position="49"/>
    </location>
</feature>
<comment type="subcellular location">
    <subcellularLocation>
        <location evidence="1">Membrane</location>
    </subcellularLocation>
</comment>
<dbReference type="Proteomes" id="UP000052978">
    <property type="component" value="Unassembled WGS sequence"/>
</dbReference>
<keyword evidence="6 9" id="KW-1133">Transmembrane helix</keyword>
<dbReference type="SUPFAM" id="SSF57850">
    <property type="entry name" value="RING/U-box"/>
    <property type="match status" value="1"/>
</dbReference>
<evidence type="ECO:0000313" key="12">
    <source>
        <dbReference type="Proteomes" id="UP000052978"/>
    </source>
</evidence>
<dbReference type="InterPro" id="IPR048025">
    <property type="entry name" value="RNF24_RING-H2"/>
</dbReference>
<evidence type="ECO:0000256" key="8">
    <source>
        <dbReference type="PROSITE-ProRule" id="PRU00175"/>
    </source>
</evidence>
<dbReference type="InterPro" id="IPR001841">
    <property type="entry name" value="Znf_RING"/>
</dbReference>
<keyword evidence="7 9" id="KW-0472">Membrane</keyword>
<dbReference type="SMART" id="SM00744">
    <property type="entry name" value="RINGv"/>
    <property type="match status" value="1"/>
</dbReference>